<evidence type="ECO:0000313" key="1">
    <source>
        <dbReference type="EMBL" id="DAF61845.1"/>
    </source>
</evidence>
<name>A0A8S5TEU2_9CAUD</name>
<protein>
    <submittedName>
        <fullName evidence="1">Uncharacterized protein</fullName>
    </submittedName>
</protein>
<dbReference type="EMBL" id="BK032817">
    <property type="protein sequence ID" value="DAF61845.1"/>
    <property type="molecule type" value="Genomic_DNA"/>
</dbReference>
<organism evidence="1">
    <name type="scientific">Siphoviridae sp. ctbgC51</name>
    <dbReference type="NCBI Taxonomy" id="2827901"/>
    <lineage>
        <taxon>Viruses</taxon>
        <taxon>Duplodnaviria</taxon>
        <taxon>Heunggongvirae</taxon>
        <taxon>Uroviricota</taxon>
        <taxon>Caudoviricetes</taxon>
    </lineage>
</organism>
<accession>A0A8S5TEU2</accession>
<proteinExistence type="predicted"/>
<sequence>MEEHHISRSVNEVLFEAVKNKLQTARESYAVYRSTMEDLNQLLKDMVDYAVKNNWNLQEPSDYSFEGYLYDGKPEIDEVMEKIIEMFGVPEGEL</sequence>
<reference evidence="1" key="1">
    <citation type="journal article" date="2021" name="Proc. Natl. Acad. Sci. U.S.A.">
        <title>A Catalog of Tens of Thousands of Viruses from Human Metagenomes Reveals Hidden Associations with Chronic Diseases.</title>
        <authorList>
            <person name="Tisza M.J."/>
            <person name="Buck C.B."/>
        </authorList>
    </citation>
    <scope>NUCLEOTIDE SEQUENCE</scope>
    <source>
        <strain evidence="1">CtbgC51</strain>
    </source>
</reference>